<dbReference type="GO" id="GO:0006412">
    <property type="term" value="P:translation"/>
    <property type="evidence" value="ECO:0007669"/>
    <property type="project" value="UniProtKB-UniRule"/>
</dbReference>
<evidence type="ECO:0000313" key="6">
    <source>
        <dbReference type="EMBL" id="ASK79235.1"/>
    </source>
</evidence>
<feature type="binding site" evidence="5">
    <location>
        <position position="102"/>
    </location>
    <ligand>
        <name>Fe cation</name>
        <dbReference type="ChEBI" id="CHEBI:24875"/>
    </ligand>
</feature>
<dbReference type="HAMAP" id="MF_00163">
    <property type="entry name" value="Pep_deformylase"/>
    <property type="match status" value="1"/>
</dbReference>
<feature type="active site" evidence="5">
    <location>
        <position position="145"/>
    </location>
</feature>
<dbReference type="Pfam" id="PF01327">
    <property type="entry name" value="Pep_deformylase"/>
    <property type="match status" value="1"/>
</dbReference>
<feature type="binding site" evidence="5">
    <location>
        <position position="144"/>
    </location>
    <ligand>
        <name>Fe cation</name>
        <dbReference type="ChEBI" id="CHEBI:24875"/>
    </ligand>
</feature>
<comment type="cofactor">
    <cofactor evidence="5">
        <name>Fe(2+)</name>
        <dbReference type="ChEBI" id="CHEBI:29033"/>
    </cofactor>
    <text evidence="5">Binds 1 Fe(2+) ion.</text>
</comment>
<protein>
    <recommendedName>
        <fullName evidence="5">Peptide deformylase</fullName>
        <shortName evidence="5">PDF</shortName>
        <ecNumber evidence="5">3.5.1.88</ecNumber>
    </recommendedName>
    <alternativeName>
        <fullName evidence="5">Polypeptide deformylase</fullName>
    </alternativeName>
</protein>
<dbReference type="SUPFAM" id="SSF56420">
    <property type="entry name" value="Peptide deformylase"/>
    <property type="match status" value="1"/>
</dbReference>
<dbReference type="GO" id="GO:0046872">
    <property type="term" value="F:metal ion binding"/>
    <property type="evidence" value="ECO:0007669"/>
    <property type="project" value="UniProtKB-KW"/>
</dbReference>
<evidence type="ECO:0000256" key="2">
    <source>
        <dbReference type="ARBA" id="ARBA00022723"/>
    </source>
</evidence>
<dbReference type="Gene3D" id="3.90.45.10">
    <property type="entry name" value="Peptide deformylase"/>
    <property type="match status" value="1"/>
</dbReference>
<dbReference type="AlphaFoldDB" id="A0A220VFU3"/>
<feature type="binding site" evidence="5">
    <location>
        <position position="148"/>
    </location>
    <ligand>
        <name>Fe cation</name>
        <dbReference type="ChEBI" id="CHEBI:24875"/>
    </ligand>
</feature>
<dbReference type="InterPro" id="IPR036821">
    <property type="entry name" value="Peptide_deformylase_sf"/>
</dbReference>
<comment type="similarity">
    <text evidence="1 5">Belongs to the polypeptide deformylase family.</text>
</comment>
<comment type="function">
    <text evidence="5">Removes the formyl group from the N-terminal Met of newly synthesized proteins. Requires at least a dipeptide for an efficient rate of reaction. N-terminal L-methionine is a prerequisite for activity but the enzyme has broad specificity at other positions.</text>
</comment>
<keyword evidence="7" id="KW-1185">Reference proteome</keyword>
<proteinExistence type="inferred from homology"/>
<name>A0A220VFU3_9GAMM</name>
<dbReference type="NCBIfam" id="NF001159">
    <property type="entry name" value="PRK00150.1-3"/>
    <property type="match status" value="1"/>
</dbReference>
<keyword evidence="2 5" id="KW-0479">Metal-binding</keyword>
<organism evidence="6 7">
    <name type="scientific">Paraphotobacterium marinum</name>
    <dbReference type="NCBI Taxonomy" id="1755811"/>
    <lineage>
        <taxon>Bacteria</taxon>
        <taxon>Pseudomonadati</taxon>
        <taxon>Pseudomonadota</taxon>
        <taxon>Gammaproteobacteria</taxon>
        <taxon>Vibrionales</taxon>
        <taxon>Vibrionaceae</taxon>
        <taxon>Paraphotobacterium</taxon>
    </lineage>
</organism>
<evidence type="ECO:0000313" key="7">
    <source>
        <dbReference type="Proteomes" id="UP000242175"/>
    </source>
</evidence>
<comment type="catalytic activity">
    <reaction evidence="5">
        <text>N-terminal N-formyl-L-methionyl-[peptide] + H2O = N-terminal L-methionyl-[peptide] + formate</text>
        <dbReference type="Rhea" id="RHEA:24420"/>
        <dbReference type="Rhea" id="RHEA-COMP:10639"/>
        <dbReference type="Rhea" id="RHEA-COMP:10640"/>
        <dbReference type="ChEBI" id="CHEBI:15377"/>
        <dbReference type="ChEBI" id="CHEBI:15740"/>
        <dbReference type="ChEBI" id="CHEBI:49298"/>
        <dbReference type="ChEBI" id="CHEBI:64731"/>
        <dbReference type="EC" id="3.5.1.88"/>
    </reaction>
</comment>
<dbReference type="RefSeq" id="WP_089074143.1">
    <property type="nucleotide sequence ID" value="NZ_CBCSAM010000002.1"/>
</dbReference>
<evidence type="ECO:0000256" key="3">
    <source>
        <dbReference type="ARBA" id="ARBA00022801"/>
    </source>
</evidence>
<evidence type="ECO:0000256" key="4">
    <source>
        <dbReference type="ARBA" id="ARBA00022917"/>
    </source>
</evidence>
<dbReference type="CDD" id="cd00487">
    <property type="entry name" value="Pep_deformylase"/>
    <property type="match status" value="1"/>
</dbReference>
<dbReference type="KEGG" id="pmai:CF386_09190"/>
<dbReference type="Proteomes" id="UP000242175">
    <property type="component" value="Chromosome small"/>
</dbReference>
<keyword evidence="5" id="KW-0408">Iron</keyword>
<evidence type="ECO:0000256" key="1">
    <source>
        <dbReference type="ARBA" id="ARBA00010759"/>
    </source>
</evidence>
<dbReference type="OrthoDB" id="9804313at2"/>
<dbReference type="GO" id="GO:0042586">
    <property type="term" value="F:peptide deformylase activity"/>
    <property type="evidence" value="ECO:0007669"/>
    <property type="project" value="UniProtKB-UniRule"/>
</dbReference>
<dbReference type="NCBIfam" id="TIGR00079">
    <property type="entry name" value="pept_deformyl"/>
    <property type="match status" value="1"/>
</dbReference>
<dbReference type="EMBL" id="CP022356">
    <property type="protein sequence ID" value="ASK79235.1"/>
    <property type="molecule type" value="Genomic_DNA"/>
</dbReference>
<dbReference type="PRINTS" id="PR01576">
    <property type="entry name" value="PDEFORMYLASE"/>
</dbReference>
<dbReference type="FunFam" id="3.90.45.10:FF:000003">
    <property type="entry name" value="Peptide deformylase"/>
    <property type="match status" value="1"/>
</dbReference>
<dbReference type="PANTHER" id="PTHR10458:SF22">
    <property type="entry name" value="PEPTIDE DEFORMYLASE"/>
    <property type="match status" value="1"/>
</dbReference>
<reference evidence="6 7" key="1">
    <citation type="journal article" date="2016" name="Int. J. Syst. Evol. Microbiol.">
        <title>Paraphotobacterium marinum gen. nov., sp. nov., a member of the family Vibrionaceae, isolated from surface seawater.</title>
        <authorList>
            <person name="Huang Z."/>
            <person name="Dong C."/>
            <person name="Shao Z."/>
        </authorList>
    </citation>
    <scope>NUCLEOTIDE SEQUENCE [LARGE SCALE GENOMIC DNA]</scope>
    <source>
        <strain evidence="6 7">NSCS20N07D</strain>
    </source>
</reference>
<evidence type="ECO:0000256" key="5">
    <source>
        <dbReference type="HAMAP-Rule" id="MF_00163"/>
    </source>
</evidence>
<gene>
    <name evidence="5 6" type="primary">def</name>
    <name evidence="6" type="ORF">CF386_09190</name>
</gene>
<keyword evidence="3 5" id="KW-0378">Hydrolase</keyword>
<keyword evidence="4 5" id="KW-0648">Protein biosynthesis</keyword>
<dbReference type="PANTHER" id="PTHR10458">
    <property type="entry name" value="PEPTIDE DEFORMYLASE"/>
    <property type="match status" value="1"/>
</dbReference>
<dbReference type="InterPro" id="IPR023635">
    <property type="entry name" value="Peptide_deformylase"/>
</dbReference>
<sequence length="177" mass="20181">MTILPIIRLGHPTLRLKAKPLSVAEIKSQSTQKLIKDMRETMLDAGGIGIAAPQVDVSKQIAIINIQKNNRYQNIPQFDECIVINPKIEVIDSSLRGFWEGCLSIPQIKGYVKRPKAIKVSYLNEHAELIKLTLDDFRATVFQHEIDHLFGRLFIDCVEDTTKISFDKEYEAFILDK</sequence>
<dbReference type="PIRSF" id="PIRSF004749">
    <property type="entry name" value="Pep_def"/>
    <property type="match status" value="1"/>
</dbReference>
<accession>A0A220VFU3</accession>
<dbReference type="EC" id="3.5.1.88" evidence="5"/>